<sequence length="143" mass="14578">MATIMIVGATRGIGLELVRQYAAQGDGVIACARDTGAADLLDEVAAANDNVSIEQVDIAEPDSVTVAAERIGAVAIDTVIVVAGVVGGSHQSIDDLDVDAWHQALNANTIGPILVARAFKQNLVASGAGNLMILSSQLAASTW</sequence>
<reference evidence="1" key="1">
    <citation type="submission" date="2018-05" db="EMBL/GenBank/DDBJ databases">
        <authorList>
            <person name="Lanie J.A."/>
            <person name="Ng W.-L."/>
            <person name="Kazmierczak K.M."/>
            <person name="Andrzejewski T.M."/>
            <person name="Davidsen T.M."/>
            <person name="Wayne K.J."/>
            <person name="Tettelin H."/>
            <person name="Glass J.I."/>
            <person name="Rusch D."/>
            <person name="Podicherti R."/>
            <person name="Tsui H.-C.T."/>
            <person name="Winkler M.E."/>
        </authorList>
    </citation>
    <scope>NUCLEOTIDE SEQUENCE</scope>
</reference>
<evidence type="ECO:0008006" key="2">
    <source>
        <dbReference type="Google" id="ProtNLM"/>
    </source>
</evidence>
<dbReference type="AlphaFoldDB" id="A0A382HXE1"/>
<accession>A0A382HXE1</accession>
<dbReference type="Pfam" id="PF00106">
    <property type="entry name" value="adh_short"/>
    <property type="match status" value="1"/>
</dbReference>
<dbReference type="GO" id="GO:0016616">
    <property type="term" value="F:oxidoreductase activity, acting on the CH-OH group of donors, NAD or NADP as acceptor"/>
    <property type="evidence" value="ECO:0007669"/>
    <property type="project" value="TreeGrafter"/>
</dbReference>
<protein>
    <recommendedName>
        <fullName evidence="2">Short-chain dehydrogenase/reductase SDR</fullName>
    </recommendedName>
</protein>
<dbReference type="PANTHER" id="PTHR45458:SF1">
    <property type="entry name" value="SHORT CHAIN DEHYDROGENASE"/>
    <property type="match status" value="1"/>
</dbReference>
<dbReference type="InterPro" id="IPR052184">
    <property type="entry name" value="SDR_enzymes"/>
</dbReference>
<dbReference type="PRINTS" id="PR00081">
    <property type="entry name" value="GDHRDH"/>
</dbReference>
<dbReference type="PANTHER" id="PTHR45458">
    <property type="entry name" value="SHORT-CHAIN DEHYDROGENASE/REDUCTASE SDR"/>
    <property type="match status" value="1"/>
</dbReference>
<dbReference type="InterPro" id="IPR002347">
    <property type="entry name" value="SDR_fam"/>
</dbReference>
<dbReference type="Gene3D" id="3.40.50.720">
    <property type="entry name" value="NAD(P)-binding Rossmann-like Domain"/>
    <property type="match status" value="1"/>
</dbReference>
<feature type="non-terminal residue" evidence="1">
    <location>
        <position position="143"/>
    </location>
</feature>
<dbReference type="EMBL" id="UINC01063694">
    <property type="protein sequence ID" value="SVB91597.1"/>
    <property type="molecule type" value="Genomic_DNA"/>
</dbReference>
<evidence type="ECO:0000313" key="1">
    <source>
        <dbReference type="EMBL" id="SVB91597.1"/>
    </source>
</evidence>
<name>A0A382HXE1_9ZZZZ</name>
<gene>
    <name evidence="1" type="ORF">METZ01_LOCUS244451</name>
</gene>
<dbReference type="InterPro" id="IPR036291">
    <property type="entry name" value="NAD(P)-bd_dom_sf"/>
</dbReference>
<dbReference type="SUPFAM" id="SSF51735">
    <property type="entry name" value="NAD(P)-binding Rossmann-fold domains"/>
    <property type="match status" value="1"/>
</dbReference>
<proteinExistence type="predicted"/>
<organism evidence="1">
    <name type="scientific">marine metagenome</name>
    <dbReference type="NCBI Taxonomy" id="408172"/>
    <lineage>
        <taxon>unclassified sequences</taxon>
        <taxon>metagenomes</taxon>
        <taxon>ecological metagenomes</taxon>
    </lineage>
</organism>